<keyword evidence="6" id="KW-0687">Ribonucleoprotein</keyword>
<keyword evidence="3" id="KW-0809">Transit peptide</keyword>
<reference evidence="8" key="1">
    <citation type="journal article" date="2021" name="Proc. Natl. Acad. Sci. U.S.A.">
        <title>Three genomes in the algal genus Volvox reveal the fate of a haploid sex-determining region after a transition to homothallism.</title>
        <authorList>
            <person name="Yamamoto K."/>
            <person name="Hamaji T."/>
            <person name="Kawai-Toyooka H."/>
            <person name="Matsuzaki R."/>
            <person name="Takahashi F."/>
            <person name="Nishimura Y."/>
            <person name="Kawachi M."/>
            <person name="Noguchi H."/>
            <person name="Minakuchi Y."/>
            <person name="Umen J.G."/>
            <person name="Toyoda A."/>
            <person name="Nozaki H."/>
        </authorList>
    </citation>
    <scope>NUCLEOTIDE SEQUENCE</scope>
    <source>
        <strain evidence="8">NIES-3785</strain>
    </source>
</reference>
<name>A0A8J4G1T5_9CHLO</name>
<evidence type="ECO:0000256" key="3">
    <source>
        <dbReference type="ARBA" id="ARBA00022946"/>
    </source>
</evidence>
<comment type="caution">
    <text evidence="8">The sequence shown here is derived from an EMBL/GenBank/DDBJ whole genome shotgun (WGS) entry which is preliminary data.</text>
</comment>
<evidence type="ECO:0000313" key="8">
    <source>
        <dbReference type="EMBL" id="GIL99739.1"/>
    </source>
</evidence>
<evidence type="ECO:0000256" key="6">
    <source>
        <dbReference type="ARBA" id="ARBA00023274"/>
    </source>
</evidence>
<keyword evidence="4" id="KW-0689">Ribosomal protein</keyword>
<organism evidence="8 9">
    <name type="scientific">Volvox reticuliferus</name>
    <dbReference type="NCBI Taxonomy" id="1737510"/>
    <lineage>
        <taxon>Eukaryota</taxon>
        <taxon>Viridiplantae</taxon>
        <taxon>Chlorophyta</taxon>
        <taxon>core chlorophytes</taxon>
        <taxon>Chlorophyceae</taxon>
        <taxon>CS clade</taxon>
        <taxon>Chlamydomonadales</taxon>
        <taxon>Volvocaceae</taxon>
        <taxon>Volvox</taxon>
    </lineage>
</organism>
<evidence type="ECO:0000256" key="2">
    <source>
        <dbReference type="ARBA" id="ARBA00009863"/>
    </source>
</evidence>
<evidence type="ECO:0000256" key="1">
    <source>
        <dbReference type="ARBA" id="ARBA00004173"/>
    </source>
</evidence>
<evidence type="ECO:0000256" key="7">
    <source>
        <dbReference type="ARBA" id="ARBA00035140"/>
    </source>
</evidence>
<dbReference type="AlphaFoldDB" id="A0A8J4G1T5"/>
<keyword evidence="5" id="KW-0496">Mitochondrion</keyword>
<accession>A0A8J4G1T5</accession>
<sequence>MLKIYHLMRGARCNAFLTRLVSASTWASFATAAVDEAVSHRPSTSGQEGLVGSKQLSFASVGAYYSLDKALLQEASRPYAGAFYSPREPGHDRRGGCKALQEEMAATGSHAIMYRPVMHTLFSAVGANSHTNTNHQRLLLTGPTGAGKSIALVGLVEWARQQGWLVMYVPSCAALVQGGYFARRGSSRRWDTLTSAQQLLKGLLDAHGAQLKQMPVLRLAAQQQPVEGHAIGREAGEATSGPATQLPGAAAAHKEDFQGRTLYDLVAGGLVGDDNAEIAVDSALDLVRQLVAASLPNGGSKKPIPILFALDDYNYLYGTADYGWYSPNEDPRKARRRPIHTDDLVLASGLRLLDAPQLGRATVVAANTTALSLPAPVVPELMMPHTELVVPGFTEAETRNALAHYHATGFASCLATSRQSCQLHALTQGNARELRINASTLGLQLS</sequence>
<evidence type="ECO:0000256" key="4">
    <source>
        <dbReference type="ARBA" id="ARBA00022980"/>
    </source>
</evidence>
<protein>
    <recommendedName>
        <fullName evidence="7">Small ribosomal subunit protein mS29</fullName>
    </recommendedName>
</protein>
<comment type="similarity">
    <text evidence="2">Belongs to the mitochondrion-specific ribosomal protein mS29 family.</text>
</comment>
<proteinExistence type="inferred from homology"/>
<dbReference type="Pfam" id="PF10236">
    <property type="entry name" value="DAP3"/>
    <property type="match status" value="1"/>
</dbReference>
<dbReference type="GO" id="GO:0005763">
    <property type="term" value="C:mitochondrial small ribosomal subunit"/>
    <property type="evidence" value="ECO:0007669"/>
    <property type="project" value="TreeGrafter"/>
</dbReference>
<dbReference type="PANTHER" id="PTHR12810:SF0">
    <property type="entry name" value="SMALL RIBOSOMAL SUBUNIT PROTEIN MS29"/>
    <property type="match status" value="1"/>
</dbReference>
<dbReference type="PANTHER" id="PTHR12810">
    <property type="entry name" value="MITOCHONDRIAL 28S RIBOSOMAL PROTEIN S29"/>
    <property type="match status" value="1"/>
</dbReference>
<comment type="subcellular location">
    <subcellularLocation>
        <location evidence="1">Mitochondrion</location>
    </subcellularLocation>
</comment>
<dbReference type="EMBL" id="BNCQ01000006">
    <property type="protein sequence ID" value="GIL99739.1"/>
    <property type="molecule type" value="Genomic_DNA"/>
</dbReference>
<evidence type="ECO:0000313" key="9">
    <source>
        <dbReference type="Proteomes" id="UP000722791"/>
    </source>
</evidence>
<dbReference type="GO" id="GO:0003735">
    <property type="term" value="F:structural constituent of ribosome"/>
    <property type="evidence" value="ECO:0007669"/>
    <property type="project" value="TreeGrafter"/>
</dbReference>
<dbReference type="Proteomes" id="UP000722791">
    <property type="component" value="Unassembled WGS sequence"/>
</dbReference>
<evidence type="ECO:0000256" key="5">
    <source>
        <dbReference type="ARBA" id="ARBA00023128"/>
    </source>
</evidence>
<dbReference type="InterPro" id="IPR019368">
    <property type="entry name" value="Ribosomal_mS29"/>
</dbReference>
<gene>
    <name evidence="8" type="ORF">Vretimale_4876</name>
</gene>